<name>A0AAW0S3Q6_9HYPO</name>
<protein>
    <recommendedName>
        <fullName evidence="1">PD-(D/E)XK nuclease-like domain-containing protein</fullName>
    </recommendedName>
</protein>
<dbReference type="Proteomes" id="UP001397290">
    <property type="component" value="Unassembled WGS sequence"/>
</dbReference>
<evidence type="ECO:0000313" key="3">
    <source>
        <dbReference type="Proteomes" id="UP001397290"/>
    </source>
</evidence>
<comment type="caution">
    <text evidence="2">The sequence shown here is derived from an EMBL/GenBank/DDBJ whole genome shotgun (WGS) entry which is preliminary data.</text>
</comment>
<dbReference type="EMBL" id="JAAHCF010000068">
    <property type="protein sequence ID" value="KAK8148900.1"/>
    <property type="molecule type" value="Genomic_DNA"/>
</dbReference>
<proteinExistence type="predicted"/>
<dbReference type="InterPro" id="IPR046797">
    <property type="entry name" value="PDDEXK_12"/>
</dbReference>
<accession>A0AAW0S3Q6</accession>
<dbReference type="AlphaFoldDB" id="A0AAW0S3Q6"/>
<gene>
    <name evidence="2" type="ORF">G3M48_008790</name>
</gene>
<keyword evidence="3" id="KW-1185">Reference proteome</keyword>
<organism evidence="2 3">
    <name type="scientific">Beauveria asiatica</name>
    <dbReference type="NCBI Taxonomy" id="1069075"/>
    <lineage>
        <taxon>Eukaryota</taxon>
        <taxon>Fungi</taxon>
        <taxon>Dikarya</taxon>
        <taxon>Ascomycota</taxon>
        <taxon>Pezizomycotina</taxon>
        <taxon>Sordariomycetes</taxon>
        <taxon>Hypocreomycetidae</taxon>
        <taxon>Hypocreales</taxon>
        <taxon>Cordycipitaceae</taxon>
        <taxon>Beauveria</taxon>
    </lineage>
</organism>
<feature type="domain" description="PD-(D/E)XK nuclease-like" evidence="1">
    <location>
        <begin position="1"/>
        <end position="95"/>
    </location>
</feature>
<evidence type="ECO:0000259" key="1">
    <source>
        <dbReference type="Pfam" id="PF20516"/>
    </source>
</evidence>
<sequence>MAHWAFLRRLEALQSVKDGSTTDDATRDDVIIDGTVTPNYTRSTAAKLPTFLPGIFIHGHLWHLVFTTMDGDRTVLWRKMTIGATENAKGVYQIAIVEAIPEV</sequence>
<reference evidence="2 3" key="1">
    <citation type="submission" date="2020-02" db="EMBL/GenBank/DDBJ databases">
        <title>Comparative genomics of the hypocrealean fungal genus Beauvera.</title>
        <authorList>
            <person name="Showalter D.N."/>
            <person name="Bushley K.E."/>
            <person name="Rehner S.A."/>
        </authorList>
    </citation>
    <scope>NUCLEOTIDE SEQUENCE [LARGE SCALE GENOMIC DNA]</scope>
    <source>
        <strain evidence="2 3">ARSEF4384</strain>
    </source>
</reference>
<evidence type="ECO:0000313" key="2">
    <source>
        <dbReference type="EMBL" id="KAK8148900.1"/>
    </source>
</evidence>
<dbReference type="Pfam" id="PF20516">
    <property type="entry name" value="PDDEXK_12"/>
    <property type="match status" value="1"/>
</dbReference>